<accession>A0AAV2ECS0</accession>
<protein>
    <submittedName>
        <fullName evidence="2">Uncharacterized protein</fullName>
    </submittedName>
</protein>
<dbReference type="AlphaFoldDB" id="A0AAV2ECS0"/>
<evidence type="ECO:0000313" key="2">
    <source>
        <dbReference type="EMBL" id="CAL1383378.1"/>
    </source>
</evidence>
<sequence>MQGTMTATKDRSAATAGDRGSIKSTCCYCRLTFDLEDEEGRDGDEMATTTGDRSSPLQLPLLLLGLRSLDFDGGRRG</sequence>
<evidence type="ECO:0000256" key="1">
    <source>
        <dbReference type="SAM" id="MobiDB-lite"/>
    </source>
</evidence>
<reference evidence="2 3" key="1">
    <citation type="submission" date="2024-04" db="EMBL/GenBank/DDBJ databases">
        <authorList>
            <person name="Fracassetti M."/>
        </authorList>
    </citation>
    <scope>NUCLEOTIDE SEQUENCE [LARGE SCALE GENOMIC DNA]</scope>
</reference>
<proteinExistence type="predicted"/>
<keyword evidence="3" id="KW-1185">Reference proteome</keyword>
<evidence type="ECO:0000313" key="3">
    <source>
        <dbReference type="Proteomes" id="UP001497516"/>
    </source>
</evidence>
<feature type="region of interest" description="Disordered" evidence="1">
    <location>
        <begin position="1"/>
        <end position="20"/>
    </location>
</feature>
<name>A0AAV2ECS0_9ROSI</name>
<dbReference type="Proteomes" id="UP001497516">
    <property type="component" value="Chromosome 4"/>
</dbReference>
<gene>
    <name evidence="2" type="ORF">LTRI10_LOCUS24657</name>
</gene>
<dbReference type="EMBL" id="OZ034817">
    <property type="protein sequence ID" value="CAL1383378.1"/>
    <property type="molecule type" value="Genomic_DNA"/>
</dbReference>
<organism evidence="2 3">
    <name type="scientific">Linum trigynum</name>
    <dbReference type="NCBI Taxonomy" id="586398"/>
    <lineage>
        <taxon>Eukaryota</taxon>
        <taxon>Viridiplantae</taxon>
        <taxon>Streptophyta</taxon>
        <taxon>Embryophyta</taxon>
        <taxon>Tracheophyta</taxon>
        <taxon>Spermatophyta</taxon>
        <taxon>Magnoliopsida</taxon>
        <taxon>eudicotyledons</taxon>
        <taxon>Gunneridae</taxon>
        <taxon>Pentapetalae</taxon>
        <taxon>rosids</taxon>
        <taxon>fabids</taxon>
        <taxon>Malpighiales</taxon>
        <taxon>Linaceae</taxon>
        <taxon>Linum</taxon>
    </lineage>
</organism>